<comment type="caution">
    <text evidence="8">The sequence shown here is derived from an EMBL/GenBank/DDBJ whole genome shotgun (WGS) entry which is preliminary data.</text>
</comment>
<feature type="region of interest" description="Disordered" evidence="5">
    <location>
        <begin position="1"/>
        <end position="65"/>
    </location>
</feature>
<dbReference type="PANTHER" id="PTHR10037">
    <property type="entry name" value="VOLTAGE-GATED CATION CHANNEL CALCIUM AND SODIUM"/>
    <property type="match status" value="1"/>
</dbReference>
<feature type="compositionally biased region" description="Polar residues" evidence="5">
    <location>
        <begin position="22"/>
        <end position="32"/>
    </location>
</feature>
<evidence type="ECO:0000259" key="7">
    <source>
        <dbReference type="Pfam" id="PF00520"/>
    </source>
</evidence>
<dbReference type="InterPro" id="IPR005821">
    <property type="entry name" value="Ion_trans_dom"/>
</dbReference>
<dbReference type="InterPro" id="IPR043203">
    <property type="entry name" value="VGCC_Ca_Na"/>
</dbReference>
<reference evidence="8" key="1">
    <citation type="submission" date="2023-10" db="EMBL/GenBank/DDBJ databases">
        <authorList>
            <person name="Chen Y."/>
            <person name="Shah S."/>
            <person name="Dougan E. K."/>
            <person name="Thang M."/>
            <person name="Chan C."/>
        </authorList>
    </citation>
    <scope>NUCLEOTIDE SEQUENCE [LARGE SCALE GENOMIC DNA]</scope>
</reference>
<keyword evidence="2 6" id="KW-0812">Transmembrane</keyword>
<evidence type="ECO:0000313" key="8">
    <source>
        <dbReference type="EMBL" id="CAK0901674.1"/>
    </source>
</evidence>
<sequence>AGVVGTEKLVELRSKDSGGSAGSAQLDTPTGRTSKESDTEEKQSNWRDARLTSQGGKGGLWQDSSGADSTGISSFMHWLVMRPAFDLFFGVLILLNTIGMVIEEQFNGAQVGYSIGFYEYYGSDEWAQHTYPESWFHAGEVVFACLFSVEVILRMLGMGFRFFRRPVEVFDLVVVILSDLSVAFSSSSSTTFEDVELLRLLRAAKLLRLLKLVRAIEGFDALHLMMTALMSSTWALCWSVLLLLSIMTFIAMITTNLFRALYLEDDNQTLSDENKEYLFQYWGTFGRSMLSLFELALANWTPICRWLMDNLHEAFMVAALSFKLVMGIAVATGGPTANPPPPTGLLDLPSQPSHMSRPPSALPCSLAAPRFPAPLLFHPSLDPQRYPLQRGWFSILRCFLIGPGLVRRPRGAGNSQTLPFFLLLLGARGFGPLFFRREGDCAALSPYSPSFPGPAHVETMLVFIVYRFSMMYDRGRNPGERGPCALSSVFALWLKA</sequence>
<evidence type="ECO:0000256" key="6">
    <source>
        <dbReference type="SAM" id="Phobius"/>
    </source>
</evidence>
<name>A0ABN9XP41_9DINO</name>
<dbReference type="InterPro" id="IPR027359">
    <property type="entry name" value="Volt_channel_dom_sf"/>
</dbReference>
<keyword evidence="3 6" id="KW-1133">Transmembrane helix</keyword>
<dbReference type="EMBL" id="CAUYUJ010020965">
    <property type="protein sequence ID" value="CAK0901674.1"/>
    <property type="molecule type" value="Genomic_DNA"/>
</dbReference>
<feature type="domain" description="Ion transport" evidence="7">
    <location>
        <begin position="83"/>
        <end position="317"/>
    </location>
</feature>
<evidence type="ECO:0000256" key="4">
    <source>
        <dbReference type="ARBA" id="ARBA00023136"/>
    </source>
</evidence>
<dbReference type="Proteomes" id="UP001189429">
    <property type="component" value="Unassembled WGS sequence"/>
</dbReference>
<feature type="transmembrane region" description="Helical" evidence="6">
    <location>
        <begin position="235"/>
        <end position="258"/>
    </location>
</feature>
<proteinExistence type="predicted"/>
<evidence type="ECO:0000256" key="2">
    <source>
        <dbReference type="ARBA" id="ARBA00022692"/>
    </source>
</evidence>
<feature type="transmembrane region" description="Helical" evidence="6">
    <location>
        <begin position="84"/>
        <end position="102"/>
    </location>
</feature>
<evidence type="ECO:0000256" key="5">
    <source>
        <dbReference type="SAM" id="MobiDB-lite"/>
    </source>
</evidence>
<feature type="compositionally biased region" description="Basic and acidic residues" evidence="5">
    <location>
        <begin position="33"/>
        <end position="50"/>
    </location>
</feature>
<keyword evidence="9" id="KW-1185">Reference proteome</keyword>
<accession>A0ABN9XP41</accession>
<feature type="transmembrane region" description="Helical" evidence="6">
    <location>
        <begin position="135"/>
        <end position="156"/>
    </location>
</feature>
<organism evidence="8 9">
    <name type="scientific">Prorocentrum cordatum</name>
    <dbReference type="NCBI Taxonomy" id="2364126"/>
    <lineage>
        <taxon>Eukaryota</taxon>
        <taxon>Sar</taxon>
        <taxon>Alveolata</taxon>
        <taxon>Dinophyceae</taxon>
        <taxon>Prorocentrales</taxon>
        <taxon>Prorocentraceae</taxon>
        <taxon>Prorocentrum</taxon>
    </lineage>
</organism>
<keyword evidence="4 6" id="KW-0472">Membrane</keyword>
<dbReference type="Gene3D" id="1.20.120.350">
    <property type="entry name" value="Voltage-gated potassium channels. Chain C"/>
    <property type="match status" value="1"/>
</dbReference>
<evidence type="ECO:0000256" key="1">
    <source>
        <dbReference type="ARBA" id="ARBA00004141"/>
    </source>
</evidence>
<dbReference type="PANTHER" id="PTHR10037:SF62">
    <property type="entry name" value="SODIUM CHANNEL PROTEIN 60E"/>
    <property type="match status" value="1"/>
</dbReference>
<dbReference type="Gene3D" id="1.10.287.70">
    <property type="match status" value="1"/>
</dbReference>
<gene>
    <name evidence="8" type="ORF">PCOR1329_LOCUS78560</name>
</gene>
<comment type="subcellular location">
    <subcellularLocation>
        <location evidence="1">Membrane</location>
        <topology evidence="1">Multi-pass membrane protein</topology>
    </subcellularLocation>
</comment>
<evidence type="ECO:0000256" key="3">
    <source>
        <dbReference type="ARBA" id="ARBA00022989"/>
    </source>
</evidence>
<protein>
    <recommendedName>
        <fullName evidence="7">Ion transport domain-containing protein</fullName>
    </recommendedName>
</protein>
<evidence type="ECO:0000313" key="9">
    <source>
        <dbReference type="Proteomes" id="UP001189429"/>
    </source>
</evidence>
<feature type="non-terminal residue" evidence="8">
    <location>
        <position position="1"/>
    </location>
</feature>
<dbReference type="SUPFAM" id="SSF81324">
    <property type="entry name" value="Voltage-gated potassium channels"/>
    <property type="match status" value="1"/>
</dbReference>
<dbReference type="Pfam" id="PF00520">
    <property type="entry name" value="Ion_trans"/>
    <property type="match status" value="1"/>
</dbReference>
<feature type="region of interest" description="Disordered" evidence="5">
    <location>
        <begin position="338"/>
        <end position="360"/>
    </location>
</feature>